<dbReference type="EMBL" id="QGGP01000003">
    <property type="protein sequence ID" value="PWK18946.1"/>
    <property type="molecule type" value="Genomic_DNA"/>
</dbReference>
<dbReference type="InterPro" id="IPR005467">
    <property type="entry name" value="His_kinase_dom"/>
</dbReference>
<dbReference type="SMART" id="SM00388">
    <property type="entry name" value="HisKA"/>
    <property type="match status" value="1"/>
</dbReference>
<keyword evidence="6 11" id="KW-0418">Kinase</keyword>
<reference evidence="11 12" key="1">
    <citation type="submission" date="2018-05" db="EMBL/GenBank/DDBJ databases">
        <title>Genomic Encyclopedia of Archaeal and Bacterial Type Strains, Phase II (KMG-II): from individual species to whole genera.</title>
        <authorList>
            <person name="Goeker M."/>
        </authorList>
    </citation>
    <scope>NUCLEOTIDE SEQUENCE [LARGE SCALE GENOMIC DNA]</scope>
    <source>
        <strain evidence="11 12">DSM 22637</strain>
    </source>
</reference>
<dbReference type="CDD" id="cd00082">
    <property type="entry name" value="HisKA"/>
    <property type="match status" value="1"/>
</dbReference>
<evidence type="ECO:0000259" key="10">
    <source>
        <dbReference type="PROSITE" id="PS50109"/>
    </source>
</evidence>
<feature type="transmembrane region" description="Helical" evidence="9">
    <location>
        <begin position="12"/>
        <end position="33"/>
    </location>
</feature>
<keyword evidence="3" id="KW-0597">Phosphoprotein</keyword>
<dbReference type="AlphaFoldDB" id="A0A316DMI8"/>
<sequence>MLFSKHRNLTRWIIVVASFGIISLILWNTYVFFQKFKIEEQSKMDIWAAAHQEINSNPLDENVNPLVDKVFTSEITNPMFVYNNGSVLLSNNIDENKINNTSYIDKLINLYSQENKPIIISYEDNETKETVIYGTLYYGNSEVLNKLKYYPLALLLIIILFGAVVYFFYRSSKIATQNKLWSGMAKETAHQIGTPLSSLIGWTEILKSENINPEYITEIEKDITRLQTITERFSKIGSLPALEKADIVKETIDSYDYLKARSSKLIDFELITPTNEIYVNLNKQLFSWTIENLVKNAIDAMKGKGKIIIEISQLENNVNINVSDTGKGLPKKQFQAIFETGYTTKKRGWGLGLSLAKRIIEEFHGGQIRVLHSEIDKGTTMQISMKTI</sequence>
<dbReference type="SUPFAM" id="SSF55874">
    <property type="entry name" value="ATPase domain of HSP90 chaperone/DNA topoisomerase II/histidine kinase"/>
    <property type="match status" value="1"/>
</dbReference>
<evidence type="ECO:0000256" key="8">
    <source>
        <dbReference type="ARBA" id="ARBA00023012"/>
    </source>
</evidence>
<keyword evidence="4" id="KW-0808">Transferase</keyword>
<dbReference type="InterPro" id="IPR003661">
    <property type="entry name" value="HisK_dim/P_dom"/>
</dbReference>
<evidence type="ECO:0000256" key="5">
    <source>
        <dbReference type="ARBA" id="ARBA00022741"/>
    </source>
</evidence>
<keyword evidence="5" id="KW-0547">Nucleotide-binding</keyword>
<evidence type="ECO:0000313" key="12">
    <source>
        <dbReference type="Proteomes" id="UP000245430"/>
    </source>
</evidence>
<dbReference type="GO" id="GO:0000155">
    <property type="term" value="F:phosphorelay sensor kinase activity"/>
    <property type="evidence" value="ECO:0007669"/>
    <property type="project" value="InterPro"/>
</dbReference>
<dbReference type="InterPro" id="IPR036097">
    <property type="entry name" value="HisK_dim/P_sf"/>
</dbReference>
<name>A0A316DMI8_9FLAO</name>
<evidence type="ECO:0000256" key="7">
    <source>
        <dbReference type="ARBA" id="ARBA00022840"/>
    </source>
</evidence>
<dbReference type="Gene3D" id="3.30.565.10">
    <property type="entry name" value="Histidine kinase-like ATPase, C-terminal domain"/>
    <property type="match status" value="1"/>
</dbReference>
<keyword evidence="7" id="KW-0067">ATP-binding</keyword>
<feature type="transmembrane region" description="Helical" evidence="9">
    <location>
        <begin position="149"/>
        <end position="169"/>
    </location>
</feature>
<comment type="catalytic activity">
    <reaction evidence="1">
        <text>ATP + protein L-histidine = ADP + protein N-phospho-L-histidine.</text>
        <dbReference type="EC" id="2.7.13.3"/>
    </reaction>
</comment>
<dbReference type="PANTHER" id="PTHR43065:SF10">
    <property type="entry name" value="PEROXIDE STRESS-ACTIVATED HISTIDINE KINASE MAK3"/>
    <property type="match status" value="1"/>
</dbReference>
<dbReference type="GO" id="GO:0005524">
    <property type="term" value="F:ATP binding"/>
    <property type="evidence" value="ECO:0007669"/>
    <property type="project" value="UniProtKB-KW"/>
</dbReference>
<accession>A0A316DMI8</accession>
<dbReference type="SUPFAM" id="SSF47384">
    <property type="entry name" value="Homodimeric domain of signal transducing histidine kinase"/>
    <property type="match status" value="1"/>
</dbReference>
<dbReference type="InterPro" id="IPR004358">
    <property type="entry name" value="Sig_transdc_His_kin-like_C"/>
</dbReference>
<dbReference type="InterPro" id="IPR036890">
    <property type="entry name" value="HATPase_C_sf"/>
</dbReference>
<keyword evidence="9" id="KW-0812">Transmembrane</keyword>
<evidence type="ECO:0000256" key="2">
    <source>
        <dbReference type="ARBA" id="ARBA00012438"/>
    </source>
</evidence>
<keyword evidence="9" id="KW-1133">Transmembrane helix</keyword>
<protein>
    <recommendedName>
        <fullName evidence="2">histidine kinase</fullName>
        <ecNumber evidence="2">2.7.13.3</ecNumber>
    </recommendedName>
</protein>
<dbReference type="OrthoDB" id="9815750at2"/>
<dbReference type="Pfam" id="PF02518">
    <property type="entry name" value="HATPase_c"/>
    <property type="match status" value="1"/>
</dbReference>
<dbReference type="EC" id="2.7.13.3" evidence="2"/>
<dbReference type="RefSeq" id="WP_109681960.1">
    <property type="nucleotide sequence ID" value="NZ_QGGP01000003.1"/>
</dbReference>
<evidence type="ECO:0000256" key="3">
    <source>
        <dbReference type="ARBA" id="ARBA00022553"/>
    </source>
</evidence>
<keyword evidence="9" id="KW-0472">Membrane</keyword>
<dbReference type="PRINTS" id="PR00344">
    <property type="entry name" value="BCTRLSENSOR"/>
</dbReference>
<organism evidence="11 12">
    <name type="scientific">Xanthomarina spongicola</name>
    <dbReference type="NCBI Taxonomy" id="570520"/>
    <lineage>
        <taxon>Bacteria</taxon>
        <taxon>Pseudomonadati</taxon>
        <taxon>Bacteroidota</taxon>
        <taxon>Flavobacteriia</taxon>
        <taxon>Flavobacteriales</taxon>
        <taxon>Flavobacteriaceae</taxon>
        <taxon>Xanthomarina</taxon>
    </lineage>
</organism>
<dbReference type="PANTHER" id="PTHR43065">
    <property type="entry name" value="SENSOR HISTIDINE KINASE"/>
    <property type="match status" value="1"/>
</dbReference>
<dbReference type="Pfam" id="PF00512">
    <property type="entry name" value="HisKA"/>
    <property type="match status" value="1"/>
</dbReference>
<keyword evidence="8" id="KW-0902">Two-component regulatory system</keyword>
<evidence type="ECO:0000256" key="9">
    <source>
        <dbReference type="SAM" id="Phobius"/>
    </source>
</evidence>
<gene>
    <name evidence="11" type="ORF">LX78_01421</name>
</gene>
<evidence type="ECO:0000256" key="4">
    <source>
        <dbReference type="ARBA" id="ARBA00022679"/>
    </source>
</evidence>
<dbReference type="SMART" id="SM00387">
    <property type="entry name" value="HATPase_c"/>
    <property type="match status" value="1"/>
</dbReference>
<evidence type="ECO:0000256" key="6">
    <source>
        <dbReference type="ARBA" id="ARBA00022777"/>
    </source>
</evidence>
<evidence type="ECO:0000313" key="11">
    <source>
        <dbReference type="EMBL" id="PWK18946.1"/>
    </source>
</evidence>
<proteinExistence type="predicted"/>
<dbReference type="PROSITE" id="PS50109">
    <property type="entry name" value="HIS_KIN"/>
    <property type="match status" value="1"/>
</dbReference>
<dbReference type="Proteomes" id="UP000245430">
    <property type="component" value="Unassembled WGS sequence"/>
</dbReference>
<feature type="domain" description="Histidine kinase" evidence="10">
    <location>
        <begin position="187"/>
        <end position="388"/>
    </location>
</feature>
<dbReference type="InterPro" id="IPR003594">
    <property type="entry name" value="HATPase_dom"/>
</dbReference>
<evidence type="ECO:0000256" key="1">
    <source>
        <dbReference type="ARBA" id="ARBA00000085"/>
    </source>
</evidence>
<comment type="caution">
    <text evidence="11">The sequence shown here is derived from an EMBL/GenBank/DDBJ whole genome shotgun (WGS) entry which is preliminary data.</text>
</comment>
<keyword evidence="12" id="KW-1185">Reference proteome</keyword>
<dbReference type="Gene3D" id="1.10.287.130">
    <property type="match status" value="1"/>
</dbReference>